<name>A0AAW5UCR4_9BACT</name>
<sequence length="569" mass="64098">MKTKKLLYTGCFMAASLLSLTSCGDFLDEDPKGQLNPETFYTIEDDYTAGVNTLYDKVNQTQSWTNPMYPQWQGDDITANPGSNKQACAALDAFDSDGANKGVTEAWTQHYAVIKTANLIIEGSEKFPGDKAKIATALGNAHFWRAYSYYYLVRVFGKLPIITKTNIEQFDAQPSEIEKVYELIVQDLKDAINELPTGYDKEPARLFGVDVWATKQAAQSTLAAVYMSMAGYPLNKGTEYYKLAAELAKDVITNNGTYGFILNPDWKEVYSMGNNYNMETVLGINNDAKGWWDHDSQLSSCCRFEGLGDGGWGDAWGEIAFWKRYPEGPRKNAIYAPKVTFQETITEKIGDKEVKKDKISKAVYWWELDNNGKPVVDAYHPMFTIFTVNADEKGNMLKQPYDYMGINYKGMVNDRRHNLIRYSEVLLWYAESAARAGLSDLTEAKKCLKLVRSRAVTDAENVTLDDGTTVKIDNMSAAQLAEACYIEHGWEVAGNWVSMVTRRSDELRMDELKKNFEYRVANAPIVVAKEGGKEYTAKESVTVKGAWSEDRIYCPYPTTDGEKNPNLKR</sequence>
<dbReference type="InterPro" id="IPR012944">
    <property type="entry name" value="SusD_RagB_dom"/>
</dbReference>
<gene>
    <name evidence="9" type="ORF">ONT19_09265</name>
</gene>
<evidence type="ECO:0000256" key="4">
    <source>
        <dbReference type="ARBA" id="ARBA00023136"/>
    </source>
</evidence>
<proteinExistence type="inferred from homology"/>
<reference evidence="9" key="1">
    <citation type="submission" date="2022-11" db="EMBL/GenBank/DDBJ databases">
        <title>Genomic repertoires linked with pathogenic potency of arthritogenic Prevotella copri isolated from the gut of rheumatoid arthritis patients.</title>
        <authorList>
            <person name="Nii T."/>
            <person name="Maeda Y."/>
            <person name="Motooka D."/>
            <person name="Naito M."/>
            <person name="Matsumoto Y."/>
            <person name="Ogawa T."/>
            <person name="Oguro-Igashira E."/>
            <person name="Kishikawa T."/>
            <person name="Yamashita M."/>
            <person name="Koizumi S."/>
            <person name="Kurakawa T."/>
            <person name="Okumura R."/>
            <person name="Kayama H."/>
            <person name="Murakami M."/>
            <person name="Sakaguchi T."/>
            <person name="Das B."/>
            <person name="Nakamura S."/>
            <person name="Okada Y."/>
            <person name="Kumanogoh A."/>
            <person name="Takeda K."/>
        </authorList>
    </citation>
    <scope>NUCLEOTIDE SEQUENCE</scope>
    <source>
        <strain evidence="9">H019-1</strain>
    </source>
</reference>
<feature type="domain" description="RagB/SusD" evidence="7">
    <location>
        <begin position="402"/>
        <end position="568"/>
    </location>
</feature>
<dbReference type="InterPro" id="IPR033985">
    <property type="entry name" value="SusD-like_N"/>
</dbReference>
<comment type="caution">
    <text evidence="9">The sequence shown here is derived from an EMBL/GenBank/DDBJ whole genome shotgun (WGS) entry which is preliminary data.</text>
</comment>
<dbReference type="Gene3D" id="1.25.40.390">
    <property type="match status" value="1"/>
</dbReference>
<evidence type="ECO:0000256" key="5">
    <source>
        <dbReference type="ARBA" id="ARBA00023237"/>
    </source>
</evidence>
<evidence type="ECO:0000256" key="6">
    <source>
        <dbReference type="SAM" id="SignalP"/>
    </source>
</evidence>
<dbReference type="Pfam" id="PF07980">
    <property type="entry name" value="SusD_RagB"/>
    <property type="match status" value="1"/>
</dbReference>
<evidence type="ECO:0000313" key="9">
    <source>
        <dbReference type="EMBL" id="MCW4131769.1"/>
    </source>
</evidence>
<dbReference type="GO" id="GO:0009279">
    <property type="term" value="C:cell outer membrane"/>
    <property type="evidence" value="ECO:0007669"/>
    <property type="project" value="UniProtKB-SubCell"/>
</dbReference>
<dbReference type="Pfam" id="PF14322">
    <property type="entry name" value="SusD-like_3"/>
    <property type="match status" value="1"/>
</dbReference>
<evidence type="ECO:0000313" key="10">
    <source>
        <dbReference type="Proteomes" id="UP001209417"/>
    </source>
</evidence>
<dbReference type="InterPro" id="IPR011990">
    <property type="entry name" value="TPR-like_helical_dom_sf"/>
</dbReference>
<feature type="domain" description="SusD-like N-terminal" evidence="8">
    <location>
        <begin position="25"/>
        <end position="227"/>
    </location>
</feature>
<feature type="chain" id="PRO_5043633253" evidence="6">
    <location>
        <begin position="25"/>
        <end position="569"/>
    </location>
</feature>
<keyword evidence="4" id="KW-0472">Membrane</keyword>
<dbReference type="Proteomes" id="UP001209417">
    <property type="component" value="Unassembled WGS sequence"/>
</dbReference>
<evidence type="ECO:0000259" key="7">
    <source>
        <dbReference type="Pfam" id="PF07980"/>
    </source>
</evidence>
<dbReference type="AlphaFoldDB" id="A0AAW5UCR4"/>
<evidence type="ECO:0000259" key="8">
    <source>
        <dbReference type="Pfam" id="PF14322"/>
    </source>
</evidence>
<evidence type="ECO:0000256" key="2">
    <source>
        <dbReference type="ARBA" id="ARBA00006275"/>
    </source>
</evidence>
<dbReference type="EMBL" id="JAPDVG010000001">
    <property type="protein sequence ID" value="MCW4131769.1"/>
    <property type="molecule type" value="Genomic_DNA"/>
</dbReference>
<evidence type="ECO:0000256" key="1">
    <source>
        <dbReference type="ARBA" id="ARBA00004442"/>
    </source>
</evidence>
<evidence type="ECO:0000256" key="3">
    <source>
        <dbReference type="ARBA" id="ARBA00022729"/>
    </source>
</evidence>
<protein>
    <submittedName>
        <fullName evidence="9">RagB/SusD family nutrient uptake outer membrane protein</fullName>
    </submittedName>
</protein>
<organism evidence="9 10">
    <name type="scientific">Segatella copri</name>
    <dbReference type="NCBI Taxonomy" id="165179"/>
    <lineage>
        <taxon>Bacteria</taxon>
        <taxon>Pseudomonadati</taxon>
        <taxon>Bacteroidota</taxon>
        <taxon>Bacteroidia</taxon>
        <taxon>Bacteroidales</taxon>
        <taxon>Prevotellaceae</taxon>
        <taxon>Segatella</taxon>
    </lineage>
</organism>
<accession>A0AAW5UCR4</accession>
<dbReference type="SUPFAM" id="SSF48452">
    <property type="entry name" value="TPR-like"/>
    <property type="match status" value="1"/>
</dbReference>
<dbReference type="RefSeq" id="WP_264952640.1">
    <property type="nucleotide sequence ID" value="NZ_JAPDVE010000020.1"/>
</dbReference>
<comment type="similarity">
    <text evidence="2">Belongs to the SusD family.</text>
</comment>
<feature type="signal peptide" evidence="6">
    <location>
        <begin position="1"/>
        <end position="24"/>
    </location>
</feature>
<comment type="subcellular location">
    <subcellularLocation>
        <location evidence="1">Cell outer membrane</location>
    </subcellularLocation>
</comment>
<keyword evidence="5" id="KW-0998">Cell outer membrane</keyword>
<keyword evidence="3 6" id="KW-0732">Signal</keyword>
<dbReference type="PROSITE" id="PS51257">
    <property type="entry name" value="PROKAR_LIPOPROTEIN"/>
    <property type="match status" value="1"/>
</dbReference>